<name>A0A7R7XR12_9EURO</name>
<feature type="compositionally biased region" description="Pro residues" evidence="1">
    <location>
        <begin position="210"/>
        <end position="221"/>
    </location>
</feature>
<dbReference type="RefSeq" id="XP_041557562.1">
    <property type="nucleotide sequence ID" value="XM_041705036.1"/>
</dbReference>
<feature type="compositionally biased region" description="Acidic residues" evidence="1">
    <location>
        <begin position="295"/>
        <end position="305"/>
    </location>
</feature>
<proteinExistence type="predicted"/>
<reference evidence="2" key="1">
    <citation type="submission" date="2021-01" db="EMBL/GenBank/DDBJ databases">
        <authorList>
            <consortium name="Aspergillus puulaauensis MK2 genome sequencing consortium"/>
            <person name="Kazuki M."/>
            <person name="Futagami T."/>
        </authorList>
    </citation>
    <scope>NUCLEOTIDE SEQUENCE</scope>
    <source>
        <strain evidence="2">MK2</strain>
    </source>
</reference>
<sequence length="374" mass="42325">MRYARKDIKEIKSRTKILKWLWRFFGDTMEKVSEIKEFSVDLKRYREIDRALWEQSWEVSDKIESILGVLQPILEKGYVSGWTELRVRLEWLFRNREELRLLHVDMDLLTRYMDIFSNLVQMRIAVQQYTLTKSAATKIQIDGLEDKIDMALEGVRQVQRDQESRLPASEGWQKQVRHEVKKAMIWEASQIKKAVAGNGTSSGSSSGLSPPVPSPSTPPTTPSSQSQSPIRAISIIEQSSRPASPLSERTRQRNNRPGAVHAGYSLDSEVSYVSSHQGFTTNSGVGLHPPCPAADGEDEEAESEGEGQGIYMPTALFGPPRPRRRVRPARVSTTGLNHDHRISSISPVSKSQEEGRPRSRDTSTSSQRRATRRK</sequence>
<feature type="region of interest" description="Disordered" evidence="1">
    <location>
        <begin position="196"/>
        <end position="261"/>
    </location>
</feature>
<accession>A0A7R7XR12</accession>
<organism evidence="2 3">
    <name type="scientific">Aspergillus puulaauensis</name>
    <dbReference type="NCBI Taxonomy" id="1220207"/>
    <lineage>
        <taxon>Eukaryota</taxon>
        <taxon>Fungi</taxon>
        <taxon>Dikarya</taxon>
        <taxon>Ascomycota</taxon>
        <taxon>Pezizomycotina</taxon>
        <taxon>Eurotiomycetes</taxon>
        <taxon>Eurotiomycetidae</taxon>
        <taxon>Eurotiales</taxon>
        <taxon>Aspergillaceae</taxon>
        <taxon>Aspergillus</taxon>
    </lineage>
</organism>
<gene>
    <name evidence="2" type="ORF">APUU_50079A</name>
</gene>
<dbReference type="EMBL" id="AP024447">
    <property type="protein sequence ID" value="BCS25368.1"/>
    <property type="molecule type" value="Genomic_DNA"/>
</dbReference>
<keyword evidence="3" id="KW-1185">Reference proteome</keyword>
<protein>
    <submittedName>
        <fullName evidence="2">Uncharacterized protein</fullName>
    </submittedName>
</protein>
<dbReference type="OrthoDB" id="10421102at2759"/>
<dbReference type="AlphaFoldDB" id="A0A7R7XR12"/>
<dbReference type="Proteomes" id="UP000654913">
    <property type="component" value="Chromosome 5"/>
</dbReference>
<evidence type="ECO:0000313" key="3">
    <source>
        <dbReference type="Proteomes" id="UP000654913"/>
    </source>
</evidence>
<reference evidence="2" key="2">
    <citation type="submission" date="2021-02" db="EMBL/GenBank/DDBJ databases">
        <title>Aspergillus puulaauensis MK2 genome sequence.</title>
        <authorList>
            <person name="Futagami T."/>
            <person name="Mori K."/>
            <person name="Kadooka C."/>
            <person name="Tanaka T."/>
        </authorList>
    </citation>
    <scope>NUCLEOTIDE SEQUENCE</scope>
    <source>
        <strain evidence="2">MK2</strain>
    </source>
</reference>
<feature type="region of interest" description="Disordered" evidence="1">
    <location>
        <begin position="275"/>
        <end position="374"/>
    </location>
</feature>
<feature type="compositionally biased region" description="Basic and acidic residues" evidence="1">
    <location>
        <begin position="351"/>
        <end position="361"/>
    </location>
</feature>
<evidence type="ECO:0000313" key="2">
    <source>
        <dbReference type="EMBL" id="BCS25368.1"/>
    </source>
</evidence>
<dbReference type="GeneID" id="64975373"/>
<evidence type="ECO:0000256" key="1">
    <source>
        <dbReference type="SAM" id="MobiDB-lite"/>
    </source>
</evidence>
<feature type="compositionally biased region" description="Polar residues" evidence="1">
    <location>
        <begin position="275"/>
        <end position="284"/>
    </location>
</feature>
<dbReference type="KEGG" id="apuu:APUU_50079A"/>